<dbReference type="EMBL" id="VIWW01000002">
    <property type="protein sequence ID" value="TWF92072.1"/>
    <property type="molecule type" value="Genomic_DNA"/>
</dbReference>
<evidence type="ECO:0000313" key="1">
    <source>
        <dbReference type="EMBL" id="TWF92072.1"/>
    </source>
</evidence>
<dbReference type="AlphaFoldDB" id="A0A561TY93"/>
<evidence type="ECO:0000313" key="2">
    <source>
        <dbReference type="Proteomes" id="UP000318186"/>
    </source>
</evidence>
<comment type="caution">
    <text evidence="1">The sequence shown here is derived from an EMBL/GenBank/DDBJ whole genome shotgun (WGS) entry which is preliminary data.</text>
</comment>
<name>A0A561TY93_9ACTN</name>
<dbReference type="Proteomes" id="UP000318186">
    <property type="component" value="Unassembled WGS sequence"/>
</dbReference>
<protein>
    <submittedName>
        <fullName evidence="1">Uncharacterized protein</fullName>
    </submittedName>
</protein>
<accession>A0A561TY93</accession>
<gene>
    <name evidence="1" type="ORF">FHX80_12390</name>
</gene>
<sequence>MTDCYGCVRRESVFESMPPGAKTTPPVSRLFKFEAGCHNRSYEGGANAYRCGAESALEFRTTAVGLVAGWEQYGFEREVGVAMSTSGQRPDRTRPG</sequence>
<organism evidence="1 2">
    <name type="scientific">Streptomyces brevispora</name>
    <dbReference type="NCBI Taxonomy" id="887462"/>
    <lineage>
        <taxon>Bacteria</taxon>
        <taxon>Bacillati</taxon>
        <taxon>Actinomycetota</taxon>
        <taxon>Actinomycetes</taxon>
        <taxon>Kitasatosporales</taxon>
        <taxon>Streptomycetaceae</taxon>
        <taxon>Streptomyces</taxon>
    </lineage>
</organism>
<proteinExistence type="predicted"/>
<reference evidence="1 2" key="1">
    <citation type="submission" date="2019-06" db="EMBL/GenBank/DDBJ databases">
        <title>Sequencing the genomes of 1000 actinobacteria strains.</title>
        <authorList>
            <person name="Klenk H.-P."/>
        </authorList>
    </citation>
    <scope>NUCLEOTIDE SEQUENCE [LARGE SCALE GENOMIC DNA]</scope>
    <source>
        <strain evidence="1 2">DSM 42059</strain>
    </source>
</reference>